<dbReference type="CDD" id="cd08760">
    <property type="entry name" value="Cyt_b561_FRRS1_like"/>
    <property type="match status" value="1"/>
</dbReference>
<evidence type="ECO:0000259" key="9">
    <source>
        <dbReference type="SMART" id="SM00665"/>
    </source>
</evidence>
<organism evidence="10 11">
    <name type="scientific">Melanomma pulvis-pyrius CBS 109.77</name>
    <dbReference type="NCBI Taxonomy" id="1314802"/>
    <lineage>
        <taxon>Eukaryota</taxon>
        <taxon>Fungi</taxon>
        <taxon>Dikarya</taxon>
        <taxon>Ascomycota</taxon>
        <taxon>Pezizomycotina</taxon>
        <taxon>Dothideomycetes</taxon>
        <taxon>Pleosporomycetidae</taxon>
        <taxon>Pleosporales</taxon>
        <taxon>Melanommataceae</taxon>
        <taxon>Melanomma</taxon>
    </lineage>
</organism>
<dbReference type="OrthoDB" id="19261at2759"/>
<evidence type="ECO:0000256" key="8">
    <source>
        <dbReference type="SAM" id="SignalP"/>
    </source>
</evidence>
<feature type="transmembrane region" description="Helical" evidence="7">
    <location>
        <begin position="227"/>
        <end position="254"/>
    </location>
</feature>
<keyword evidence="4" id="KW-0249">Electron transport</keyword>
<keyword evidence="5 7" id="KW-1133">Transmembrane helix</keyword>
<dbReference type="SMART" id="SM00665">
    <property type="entry name" value="B561"/>
    <property type="match status" value="1"/>
</dbReference>
<dbReference type="Gene3D" id="2.60.40.1210">
    <property type="entry name" value="Cellobiose dehydrogenase, cytochrome domain"/>
    <property type="match status" value="1"/>
</dbReference>
<name>A0A6A6X215_9PLEO</name>
<dbReference type="Pfam" id="PF16010">
    <property type="entry name" value="CDH-cyt"/>
    <property type="match status" value="1"/>
</dbReference>
<feature type="domain" description="Cytochrome b561" evidence="9">
    <location>
        <begin position="231"/>
        <end position="352"/>
    </location>
</feature>
<feature type="transmembrane region" description="Helical" evidence="7">
    <location>
        <begin position="362"/>
        <end position="381"/>
    </location>
</feature>
<dbReference type="AlphaFoldDB" id="A0A6A6X215"/>
<accession>A0A6A6X215</accession>
<feature type="transmembrane region" description="Helical" evidence="7">
    <location>
        <begin position="293"/>
        <end position="312"/>
    </location>
</feature>
<feature type="transmembrane region" description="Helical" evidence="7">
    <location>
        <begin position="332"/>
        <end position="350"/>
    </location>
</feature>
<evidence type="ECO:0000256" key="1">
    <source>
        <dbReference type="ARBA" id="ARBA00004370"/>
    </source>
</evidence>
<keyword evidence="2" id="KW-0813">Transport</keyword>
<dbReference type="InterPro" id="IPR015920">
    <property type="entry name" value="Cellobiose_DH-like_cyt"/>
</dbReference>
<evidence type="ECO:0000256" key="4">
    <source>
        <dbReference type="ARBA" id="ARBA00022982"/>
    </source>
</evidence>
<evidence type="ECO:0000256" key="7">
    <source>
        <dbReference type="SAM" id="Phobius"/>
    </source>
</evidence>
<sequence>MQPVLTTLFLTTTAFLEARQDVSNGSSTSAFVQTTDDGIISFAVTAVQQTGDLYFHLEAPAKNSWVSVGTGSRMQYSLMWMVYRSANGTGVTLSSRTANNHVEPIYAPNVPCELNNETGTNPSGIVDHNGQKTFAVNAVCPGDSMLNFDNAAQDFMFALGPNDRTINDDSKRANIRRHSIYGAFTLDLRAATVQSLNDVDQVALAAVGNWQIKNAKLVGGLKNDLDWVLIIHVVFLCGSFVILFPIGVVFLRVLDKVKWHAYIQGVGLVLIIVGVGLGLGASGQYVHSQSTTSAHQVIGLIAGALTLIQFGLGLRNHLIFKRTLTPTMYGRIHIYLGPLVLGVGFVNGFLGFNFSGAGYHNVVYGLVSGAGFFVLAGLLFWNARRKAKKAGGSRKDWGIKMGRIPTNPTTATDVRATV</sequence>
<evidence type="ECO:0000256" key="2">
    <source>
        <dbReference type="ARBA" id="ARBA00022448"/>
    </source>
</evidence>
<evidence type="ECO:0000256" key="5">
    <source>
        <dbReference type="ARBA" id="ARBA00022989"/>
    </source>
</evidence>
<dbReference type="EMBL" id="MU002076">
    <property type="protein sequence ID" value="KAF2790406.1"/>
    <property type="molecule type" value="Genomic_DNA"/>
</dbReference>
<dbReference type="SUPFAM" id="SSF49344">
    <property type="entry name" value="CBD9-like"/>
    <property type="match status" value="1"/>
</dbReference>
<reference evidence="10" key="1">
    <citation type="journal article" date="2020" name="Stud. Mycol.">
        <title>101 Dothideomycetes genomes: a test case for predicting lifestyles and emergence of pathogens.</title>
        <authorList>
            <person name="Haridas S."/>
            <person name="Albert R."/>
            <person name="Binder M."/>
            <person name="Bloem J."/>
            <person name="Labutti K."/>
            <person name="Salamov A."/>
            <person name="Andreopoulos B."/>
            <person name="Baker S."/>
            <person name="Barry K."/>
            <person name="Bills G."/>
            <person name="Bluhm B."/>
            <person name="Cannon C."/>
            <person name="Castanera R."/>
            <person name="Culley D."/>
            <person name="Daum C."/>
            <person name="Ezra D."/>
            <person name="Gonzalez J."/>
            <person name="Henrissat B."/>
            <person name="Kuo A."/>
            <person name="Liang C."/>
            <person name="Lipzen A."/>
            <person name="Lutzoni F."/>
            <person name="Magnuson J."/>
            <person name="Mondo S."/>
            <person name="Nolan M."/>
            <person name="Ohm R."/>
            <person name="Pangilinan J."/>
            <person name="Park H.-J."/>
            <person name="Ramirez L."/>
            <person name="Alfaro M."/>
            <person name="Sun H."/>
            <person name="Tritt A."/>
            <person name="Yoshinaga Y."/>
            <person name="Zwiers L.-H."/>
            <person name="Turgeon B."/>
            <person name="Goodwin S."/>
            <person name="Spatafora J."/>
            <person name="Crous P."/>
            <person name="Grigoriev I."/>
        </authorList>
    </citation>
    <scope>NUCLEOTIDE SEQUENCE</scope>
    <source>
        <strain evidence="10">CBS 109.77</strain>
    </source>
</reference>
<keyword evidence="11" id="KW-1185">Reference proteome</keyword>
<dbReference type="PANTHER" id="PTHR47797">
    <property type="entry name" value="DEHYDROGENASE, PUTATIVE (AFU_ORTHOLOGUE AFUA_8G05805)-RELATED"/>
    <property type="match status" value="1"/>
</dbReference>
<dbReference type="Proteomes" id="UP000799757">
    <property type="component" value="Unassembled WGS sequence"/>
</dbReference>
<protein>
    <submittedName>
        <fullName evidence="10">Iron reductase domain protein</fullName>
    </submittedName>
</protein>
<dbReference type="Gene3D" id="1.20.120.1770">
    <property type="match status" value="1"/>
</dbReference>
<dbReference type="CDD" id="cd09630">
    <property type="entry name" value="CDH_like_cytochrome"/>
    <property type="match status" value="1"/>
</dbReference>
<evidence type="ECO:0000256" key="3">
    <source>
        <dbReference type="ARBA" id="ARBA00022692"/>
    </source>
</evidence>
<evidence type="ECO:0000313" key="10">
    <source>
        <dbReference type="EMBL" id="KAF2790406.1"/>
    </source>
</evidence>
<keyword evidence="6 7" id="KW-0472">Membrane</keyword>
<dbReference type="InterPro" id="IPR018825">
    <property type="entry name" value="DUF2427"/>
</dbReference>
<keyword evidence="3 7" id="KW-0812">Transmembrane</keyword>
<dbReference type="InterPro" id="IPR006593">
    <property type="entry name" value="Cyt_b561/ferric_Rdtase_TM"/>
</dbReference>
<dbReference type="PANTHER" id="PTHR47797:SF1">
    <property type="entry name" value="CYTOCHROME B561 DOMAIN-CONTAINING PROTEIN-RELATED"/>
    <property type="match status" value="1"/>
</dbReference>
<dbReference type="Pfam" id="PF10348">
    <property type="entry name" value="DUF2427"/>
    <property type="match status" value="1"/>
</dbReference>
<dbReference type="GO" id="GO:0016020">
    <property type="term" value="C:membrane"/>
    <property type="evidence" value="ECO:0007669"/>
    <property type="project" value="UniProtKB-SubCell"/>
</dbReference>
<feature type="chain" id="PRO_5025495475" evidence="8">
    <location>
        <begin position="19"/>
        <end position="418"/>
    </location>
</feature>
<gene>
    <name evidence="10" type="ORF">K505DRAFT_390876</name>
</gene>
<evidence type="ECO:0000313" key="11">
    <source>
        <dbReference type="Proteomes" id="UP000799757"/>
    </source>
</evidence>
<comment type="subcellular location">
    <subcellularLocation>
        <location evidence="1">Membrane</location>
    </subcellularLocation>
</comment>
<feature type="signal peptide" evidence="8">
    <location>
        <begin position="1"/>
        <end position="18"/>
    </location>
</feature>
<proteinExistence type="predicted"/>
<keyword evidence="8" id="KW-0732">Signal</keyword>
<feature type="transmembrane region" description="Helical" evidence="7">
    <location>
        <begin position="261"/>
        <end position="281"/>
    </location>
</feature>
<evidence type="ECO:0000256" key="6">
    <source>
        <dbReference type="ARBA" id="ARBA00023136"/>
    </source>
</evidence>